<dbReference type="Proteomes" id="UP000315842">
    <property type="component" value="Unassembled WGS sequence"/>
</dbReference>
<keyword evidence="2" id="KW-0812">Transmembrane</keyword>
<feature type="transmembrane region" description="Helical" evidence="2">
    <location>
        <begin position="12"/>
        <end position="34"/>
    </location>
</feature>
<protein>
    <recommendedName>
        <fullName evidence="3">Glycosyltransferase 2-like domain-containing protein</fullName>
    </recommendedName>
</protein>
<keyword evidence="2" id="KW-1133">Transmembrane helix</keyword>
<comment type="caution">
    <text evidence="4">The sequence shown here is derived from an EMBL/GenBank/DDBJ whole genome shotgun (WGS) entry which is preliminary data.</text>
</comment>
<dbReference type="PANTHER" id="PTHR48090">
    <property type="entry name" value="UNDECAPRENYL-PHOSPHATE 4-DEOXY-4-FORMAMIDO-L-ARABINOSE TRANSFERASE-RELATED"/>
    <property type="match status" value="1"/>
</dbReference>
<evidence type="ECO:0000256" key="1">
    <source>
        <dbReference type="ARBA" id="ARBA00006739"/>
    </source>
</evidence>
<keyword evidence="2" id="KW-0472">Membrane</keyword>
<name>A0A4Y3KC88_CELUD</name>
<organism evidence="4 5">
    <name type="scientific">Cellulomonas uda</name>
    <dbReference type="NCBI Taxonomy" id="1714"/>
    <lineage>
        <taxon>Bacteria</taxon>
        <taxon>Bacillati</taxon>
        <taxon>Actinomycetota</taxon>
        <taxon>Actinomycetes</taxon>
        <taxon>Micrococcales</taxon>
        <taxon>Cellulomonadaceae</taxon>
        <taxon>Cellulomonas</taxon>
    </lineage>
</organism>
<feature type="transmembrane region" description="Helical" evidence="2">
    <location>
        <begin position="291"/>
        <end position="319"/>
    </location>
</feature>
<dbReference type="InterPro" id="IPR001173">
    <property type="entry name" value="Glyco_trans_2-like"/>
</dbReference>
<dbReference type="PANTHER" id="PTHR48090:SF7">
    <property type="entry name" value="RFBJ PROTEIN"/>
    <property type="match status" value="1"/>
</dbReference>
<dbReference type="RefSeq" id="WP_141321554.1">
    <property type="nucleotide sequence ID" value="NZ_JBHLSZ010000002.1"/>
</dbReference>
<accession>A0A4Y3KC88</accession>
<evidence type="ECO:0000313" key="4">
    <source>
        <dbReference type="EMBL" id="GEA82061.1"/>
    </source>
</evidence>
<evidence type="ECO:0000313" key="5">
    <source>
        <dbReference type="Proteomes" id="UP000315842"/>
    </source>
</evidence>
<sequence length="375" mass="40153">MTLERISDLGVLLLAGGAVLFVVAALLPIVVALLPKQVTRRAAADPLPDAPSIDVIVPAFLEAGVVADKIRALHEDLDSYPGRGRVVVVASDQATYDAAEAADLRILTGRNGKAMACNAGLDRSDADVVVFTDANCEILPRKEWTRHLLEALTTWHLVSGMKSEEGGSEGAFWKFERAVKLSSHDSTGTLAVAGEFVAARRRDVEPLRRGVILDDLDLAMDFALRGLSVTATPRIRTTEPAAEPTDQWERRVRIANGLFREALPRARELVRIPVGRVFVAHKLARVTLGCLGFWAAVLGASLVALPLSVAVLGAVVYAVASYAGRVPLPRALRPVAAICGLQAAPVFGLSRTLARGLRRTRTSTSADGIWTKVAR</sequence>
<gene>
    <name evidence="4" type="ORF">CUD01_25050</name>
</gene>
<dbReference type="AlphaFoldDB" id="A0A4Y3KC88"/>
<feature type="domain" description="Glycosyltransferase 2-like" evidence="3">
    <location>
        <begin position="55"/>
        <end position="169"/>
    </location>
</feature>
<feature type="transmembrane region" description="Helical" evidence="2">
    <location>
        <begin position="331"/>
        <end position="349"/>
    </location>
</feature>
<dbReference type="SUPFAM" id="SSF53448">
    <property type="entry name" value="Nucleotide-diphospho-sugar transferases"/>
    <property type="match status" value="1"/>
</dbReference>
<proteinExistence type="inferred from homology"/>
<dbReference type="Gene3D" id="3.90.550.10">
    <property type="entry name" value="Spore Coat Polysaccharide Biosynthesis Protein SpsA, Chain A"/>
    <property type="match status" value="1"/>
</dbReference>
<evidence type="ECO:0000256" key="2">
    <source>
        <dbReference type="SAM" id="Phobius"/>
    </source>
</evidence>
<dbReference type="EMBL" id="BJLP01000046">
    <property type="protein sequence ID" value="GEA82061.1"/>
    <property type="molecule type" value="Genomic_DNA"/>
</dbReference>
<dbReference type="InterPro" id="IPR050256">
    <property type="entry name" value="Glycosyltransferase_2"/>
</dbReference>
<evidence type="ECO:0000259" key="3">
    <source>
        <dbReference type="Pfam" id="PF00535"/>
    </source>
</evidence>
<dbReference type="InterPro" id="IPR029044">
    <property type="entry name" value="Nucleotide-diphossugar_trans"/>
</dbReference>
<keyword evidence="5" id="KW-1185">Reference proteome</keyword>
<dbReference type="Pfam" id="PF00535">
    <property type="entry name" value="Glycos_transf_2"/>
    <property type="match status" value="1"/>
</dbReference>
<comment type="similarity">
    <text evidence="1">Belongs to the glycosyltransferase 2 family.</text>
</comment>
<reference evidence="4 5" key="1">
    <citation type="submission" date="2019-06" db="EMBL/GenBank/DDBJ databases">
        <title>Whole genome shotgun sequence of Cellulomonas uda NBRC 3747.</title>
        <authorList>
            <person name="Hosoyama A."/>
            <person name="Uohara A."/>
            <person name="Ohji S."/>
            <person name="Ichikawa N."/>
        </authorList>
    </citation>
    <scope>NUCLEOTIDE SEQUENCE [LARGE SCALE GENOMIC DNA]</scope>
    <source>
        <strain evidence="4 5">NBRC 3747</strain>
    </source>
</reference>